<dbReference type="EMBL" id="KV407457">
    <property type="protein sequence ID" value="KZF23548.1"/>
    <property type="molecule type" value="Genomic_DNA"/>
</dbReference>
<evidence type="ECO:0000313" key="2">
    <source>
        <dbReference type="EMBL" id="KZF23548.1"/>
    </source>
</evidence>
<evidence type="ECO:0000313" key="3">
    <source>
        <dbReference type="Proteomes" id="UP000076632"/>
    </source>
</evidence>
<feature type="chain" id="PRO_5007858683" description="Secreted protein" evidence="1">
    <location>
        <begin position="17"/>
        <end position="70"/>
    </location>
</feature>
<dbReference type="AlphaFoldDB" id="A0A165HHY5"/>
<keyword evidence="3" id="KW-1185">Reference proteome</keyword>
<evidence type="ECO:0008006" key="4">
    <source>
        <dbReference type="Google" id="ProtNLM"/>
    </source>
</evidence>
<dbReference type="GeneID" id="28894111"/>
<name>A0A165HHY5_XYLHT</name>
<protein>
    <recommendedName>
        <fullName evidence="4">Secreted protein</fullName>
    </recommendedName>
</protein>
<sequence>MLWILYSLLSIGNTLSASNFNALLGHLFFSQKSSPLSAAARRLQKKKWRIWRSTIVWYSRRMPSSPLPYG</sequence>
<feature type="signal peptide" evidence="1">
    <location>
        <begin position="1"/>
        <end position="16"/>
    </location>
</feature>
<dbReference type="InParanoid" id="A0A165HHY5"/>
<dbReference type="Proteomes" id="UP000076632">
    <property type="component" value="Unassembled WGS sequence"/>
</dbReference>
<reference evidence="2 3" key="1">
    <citation type="journal article" date="2016" name="Fungal Biol.">
        <title>The genome of Xylona heveae provides a window into fungal endophytism.</title>
        <authorList>
            <person name="Gazis R."/>
            <person name="Kuo A."/>
            <person name="Riley R."/>
            <person name="LaButti K."/>
            <person name="Lipzen A."/>
            <person name="Lin J."/>
            <person name="Amirebrahimi M."/>
            <person name="Hesse C.N."/>
            <person name="Spatafora J.W."/>
            <person name="Henrissat B."/>
            <person name="Hainaut M."/>
            <person name="Grigoriev I.V."/>
            <person name="Hibbett D.S."/>
        </authorList>
    </citation>
    <scope>NUCLEOTIDE SEQUENCE [LARGE SCALE GENOMIC DNA]</scope>
    <source>
        <strain evidence="2 3">TC161</strain>
    </source>
</reference>
<evidence type="ECO:0000256" key="1">
    <source>
        <dbReference type="SAM" id="SignalP"/>
    </source>
</evidence>
<dbReference type="RefSeq" id="XP_018189103.1">
    <property type="nucleotide sequence ID" value="XM_018328974.1"/>
</dbReference>
<organism evidence="2 3">
    <name type="scientific">Xylona heveae (strain CBS 132557 / TC161)</name>
    <dbReference type="NCBI Taxonomy" id="1328760"/>
    <lineage>
        <taxon>Eukaryota</taxon>
        <taxon>Fungi</taxon>
        <taxon>Dikarya</taxon>
        <taxon>Ascomycota</taxon>
        <taxon>Pezizomycotina</taxon>
        <taxon>Xylonomycetes</taxon>
        <taxon>Xylonales</taxon>
        <taxon>Xylonaceae</taxon>
        <taxon>Xylona</taxon>
    </lineage>
</organism>
<gene>
    <name evidence="2" type="ORF">L228DRAFT_118679</name>
</gene>
<accession>A0A165HHY5</accession>
<proteinExistence type="predicted"/>
<keyword evidence="1" id="KW-0732">Signal</keyword>